<comment type="caution">
    <text evidence="3">The sequence shown here is derived from an EMBL/GenBank/DDBJ whole genome shotgun (WGS) entry which is preliminary data.</text>
</comment>
<dbReference type="Gene3D" id="3.40.30.10">
    <property type="entry name" value="Glutaredoxin"/>
    <property type="match status" value="1"/>
</dbReference>
<dbReference type="PROSITE" id="PS51352">
    <property type="entry name" value="THIOREDOXIN_2"/>
    <property type="match status" value="1"/>
</dbReference>
<feature type="domain" description="Thioredoxin" evidence="2">
    <location>
        <begin position="68"/>
        <end position="186"/>
    </location>
</feature>
<reference evidence="3 4" key="1">
    <citation type="submission" date="2024-06" db="EMBL/GenBank/DDBJ databases">
        <authorList>
            <person name="Kraege A."/>
            <person name="Thomma B."/>
        </authorList>
    </citation>
    <scope>NUCLEOTIDE SEQUENCE [LARGE SCALE GENOMIC DNA]</scope>
</reference>
<sequence length="186" mass="20694">MNLGCNRVHGPLLGRPLLNLQRPRCTSFIRVSNEEAIANMQNFKAGLSKALNSREDSLRAEVAAKAATTEGSSAASTTTLQELNSDKFWPFMKEADEAGKLVVVDFYTDWCGPCKLMVPLLEDFNQELGDKAEIVKFNCNKENKELGKSLGIKVAPTFHLYRGEKQVAMMTGAKMDELKKLIEEHL</sequence>
<dbReference type="PROSITE" id="PS00194">
    <property type="entry name" value="THIOREDOXIN_1"/>
    <property type="match status" value="1"/>
</dbReference>
<name>A0ABP1G0A2_9CHLO</name>
<dbReference type="InterPro" id="IPR036249">
    <property type="entry name" value="Thioredoxin-like_sf"/>
</dbReference>
<dbReference type="EMBL" id="CAXHTA020000011">
    <property type="protein sequence ID" value="CAL5224714.1"/>
    <property type="molecule type" value="Genomic_DNA"/>
</dbReference>
<keyword evidence="4" id="KW-1185">Reference proteome</keyword>
<evidence type="ECO:0000256" key="1">
    <source>
        <dbReference type="ARBA" id="ARBA00023157"/>
    </source>
</evidence>
<accession>A0ABP1G0A2</accession>
<dbReference type="InterPro" id="IPR013766">
    <property type="entry name" value="Thioredoxin_domain"/>
</dbReference>
<dbReference type="PRINTS" id="PR00421">
    <property type="entry name" value="THIOREDOXIN"/>
</dbReference>
<protein>
    <submittedName>
        <fullName evidence="3">G7446 protein</fullName>
    </submittedName>
</protein>
<evidence type="ECO:0000313" key="3">
    <source>
        <dbReference type="EMBL" id="CAL5224714.1"/>
    </source>
</evidence>
<keyword evidence="1" id="KW-1015">Disulfide bond</keyword>
<dbReference type="CDD" id="cd02947">
    <property type="entry name" value="TRX_family"/>
    <property type="match status" value="1"/>
</dbReference>
<dbReference type="SUPFAM" id="SSF52833">
    <property type="entry name" value="Thioredoxin-like"/>
    <property type="match status" value="1"/>
</dbReference>
<evidence type="ECO:0000313" key="4">
    <source>
        <dbReference type="Proteomes" id="UP001497392"/>
    </source>
</evidence>
<dbReference type="PANTHER" id="PTHR46115">
    <property type="entry name" value="THIOREDOXIN-LIKE PROTEIN 1"/>
    <property type="match status" value="1"/>
</dbReference>
<organism evidence="3 4">
    <name type="scientific">Coccomyxa viridis</name>
    <dbReference type="NCBI Taxonomy" id="1274662"/>
    <lineage>
        <taxon>Eukaryota</taxon>
        <taxon>Viridiplantae</taxon>
        <taxon>Chlorophyta</taxon>
        <taxon>core chlorophytes</taxon>
        <taxon>Trebouxiophyceae</taxon>
        <taxon>Trebouxiophyceae incertae sedis</taxon>
        <taxon>Coccomyxaceae</taxon>
        <taxon>Coccomyxa</taxon>
    </lineage>
</organism>
<dbReference type="Proteomes" id="UP001497392">
    <property type="component" value="Unassembled WGS sequence"/>
</dbReference>
<dbReference type="Pfam" id="PF00085">
    <property type="entry name" value="Thioredoxin"/>
    <property type="match status" value="1"/>
</dbReference>
<dbReference type="InterPro" id="IPR017937">
    <property type="entry name" value="Thioredoxin_CS"/>
</dbReference>
<gene>
    <name evidence="3" type="primary">g7446</name>
    <name evidence="3" type="ORF">VP750_LOCUS6373</name>
</gene>
<evidence type="ECO:0000259" key="2">
    <source>
        <dbReference type="PROSITE" id="PS51352"/>
    </source>
</evidence>
<proteinExistence type="predicted"/>